<feature type="compositionally biased region" description="Polar residues" evidence="1">
    <location>
        <begin position="23"/>
        <end position="32"/>
    </location>
</feature>
<evidence type="ECO:0000256" key="1">
    <source>
        <dbReference type="SAM" id="MobiDB-lite"/>
    </source>
</evidence>
<gene>
    <name evidence="2" type="ORF">HCN44_010676</name>
</gene>
<sequence length="130" mass="14864">MHIRYHTNLHSQVRDVEEAQDKPAQNENTPVSTDKDTTEVAPEVDLDDLAKEESSISPWKKVEVDSNLGQIDKKLYNIFFKNDELVDREKNIVTRDDCNEGYLYGMLIVEEAQDKPAQNENTPVSTEVAK</sequence>
<evidence type="ECO:0000313" key="3">
    <source>
        <dbReference type="Proteomes" id="UP000639338"/>
    </source>
</evidence>
<name>A0A834XR18_APHGI</name>
<dbReference type="AlphaFoldDB" id="A0A834XR18"/>
<comment type="caution">
    <text evidence="2">The sequence shown here is derived from an EMBL/GenBank/DDBJ whole genome shotgun (WGS) entry which is preliminary data.</text>
</comment>
<keyword evidence="3" id="KW-1185">Reference proteome</keyword>
<feature type="region of interest" description="Disordered" evidence="1">
    <location>
        <begin position="1"/>
        <end position="52"/>
    </location>
</feature>
<protein>
    <submittedName>
        <fullName evidence="2">Uncharacterized protein</fullName>
    </submittedName>
</protein>
<organism evidence="2 3">
    <name type="scientific">Aphidius gifuensis</name>
    <name type="common">Parasitoid wasp</name>
    <dbReference type="NCBI Taxonomy" id="684658"/>
    <lineage>
        <taxon>Eukaryota</taxon>
        <taxon>Metazoa</taxon>
        <taxon>Ecdysozoa</taxon>
        <taxon>Arthropoda</taxon>
        <taxon>Hexapoda</taxon>
        <taxon>Insecta</taxon>
        <taxon>Pterygota</taxon>
        <taxon>Neoptera</taxon>
        <taxon>Endopterygota</taxon>
        <taxon>Hymenoptera</taxon>
        <taxon>Apocrita</taxon>
        <taxon>Ichneumonoidea</taxon>
        <taxon>Braconidae</taxon>
        <taxon>Aphidiinae</taxon>
        <taxon>Aphidius</taxon>
    </lineage>
</organism>
<feature type="compositionally biased region" description="Basic and acidic residues" evidence="1">
    <location>
        <begin position="12"/>
        <end position="21"/>
    </location>
</feature>
<reference evidence="2 3" key="1">
    <citation type="submission" date="2020-08" db="EMBL/GenBank/DDBJ databases">
        <title>Aphidius gifuensis genome sequencing and assembly.</title>
        <authorList>
            <person name="Du Z."/>
        </authorList>
    </citation>
    <scope>NUCLEOTIDE SEQUENCE [LARGE SCALE GENOMIC DNA]</scope>
    <source>
        <strain evidence="2">YNYX2018</strain>
        <tissue evidence="2">Adults</tissue>
    </source>
</reference>
<evidence type="ECO:0000313" key="2">
    <source>
        <dbReference type="EMBL" id="KAF7991875.1"/>
    </source>
</evidence>
<accession>A0A834XR18</accession>
<proteinExistence type="predicted"/>
<dbReference type="EMBL" id="JACMRX010000004">
    <property type="protein sequence ID" value="KAF7991875.1"/>
    <property type="molecule type" value="Genomic_DNA"/>
</dbReference>
<dbReference type="Proteomes" id="UP000639338">
    <property type="component" value="Unassembled WGS sequence"/>
</dbReference>